<keyword evidence="2" id="KW-0540">Nuclease</keyword>
<dbReference type="InterPro" id="IPR004860">
    <property type="entry name" value="LAGLIDADG_dom"/>
</dbReference>
<dbReference type="SUPFAM" id="SSF55608">
    <property type="entry name" value="Homing endonucleases"/>
    <property type="match status" value="2"/>
</dbReference>
<keyword evidence="2" id="KW-0255">Endonuclease</keyword>
<keyword evidence="2" id="KW-0496">Mitochondrion</keyword>
<geneLocation type="mitochondrion" evidence="2"/>
<evidence type="ECO:0000313" key="2">
    <source>
        <dbReference type="EMBL" id="AIK29163.1"/>
    </source>
</evidence>
<name>A0A076VF47_9CHLO</name>
<feature type="domain" description="Homing endonuclease LAGLIDADG" evidence="1">
    <location>
        <begin position="117"/>
        <end position="208"/>
    </location>
</feature>
<dbReference type="Pfam" id="PF00961">
    <property type="entry name" value="LAGLIDADG_1"/>
    <property type="match status" value="2"/>
</dbReference>
<dbReference type="AlphaFoldDB" id="A0A076VF47"/>
<dbReference type="InterPro" id="IPR027434">
    <property type="entry name" value="Homing_endonucl"/>
</dbReference>
<gene>
    <name evidence="2" type="primary">cox1</name>
    <name evidence="2" type="ORF">EN44_g08</name>
</gene>
<dbReference type="InterPro" id="IPR051289">
    <property type="entry name" value="LAGLIDADG_Endonuclease"/>
</dbReference>
<dbReference type="RefSeq" id="YP_009054675.1">
    <property type="nucleotide sequence ID" value="NC_024761.1"/>
</dbReference>
<dbReference type="EMBL" id="KJ806271">
    <property type="protein sequence ID" value="AIK29163.1"/>
    <property type="molecule type" value="Genomic_DNA"/>
</dbReference>
<proteinExistence type="predicted"/>
<dbReference type="GO" id="GO:0004519">
    <property type="term" value="F:endonuclease activity"/>
    <property type="evidence" value="ECO:0007669"/>
    <property type="project" value="UniProtKB-KW"/>
</dbReference>
<feature type="domain" description="Homing endonuclease LAGLIDADG" evidence="1">
    <location>
        <begin position="247"/>
        <end position="336"/>
    </location>
</feature>
<dbReference type="Gene3D" id="3.10.28.10">
    <property type="entry name" value="Homing endonucleases"/>
    <property type="match status" value="2"/>
</dbReference>
<dbReference type="PANTHER" id="PTHR36181:SF4">
    <property type="entry name" value="LAGLIDADG ENDONUCLEASE"/>
    <property type="match status" value="1"/>
</dbReference>
<dbReference type="GO" id="GO:0005739">
    <property type="term" value="C:mitochondrion"/>
    <property type="evidence" value="ECO:0007669"/>
    <property type="project" value="UniProtKB-ARBA"/>
</dbReference>
<keyword evidence="2" id="KW-0378">Hydrolase</keyword>
<dbReference type="GeneID" id="20160283"/>
<dbReference type="PANTHER" id="PTHR36181">
    <property type="entry name" value="INTRON-ENCODED ENDONUCLEASE AI3-RELATED"/>
    <property type="match status" value="1"/>
</dbReference>
<reference evidence="2" key="1">
    <citation type="journal article" date="2014" name="Genome Biol. Evol.">
        <title>Gene arrangement convergence, diverse intron content, and genetic code modifications in mitochondrial genomes of Sphaeropleales (Chlorophyta).</title>
        <authorList>
            <person name="Fucikova K."/>
            <person name="Lewis P.O."/>
            <person name="Gonzalez-Halphen D."/>
            <person name="Lewis L.A."/>
        </authorList>
    </citation>
    <scope>NUCLEOTIDE SEQUENCE</scope>
    <source>
        <strain evidence="2">UTEX 138</strain>
    </source>
</reference>
<evidence type="ECO:0000259" key="1">
    <source>
        <dbReference type="Pfam" id="PF00961"/>
    </source>
</evidence>
<sequence length="381" mass="44277">MPFCNFFHFFPGINLMPERCADFKRNFAGKLISKMQGIPNSTTFCCFGSQNTDVVAPVAPASAQYCSMKTFDPLNDNCDRFINTPEHLTKKFNFSEFKTIENQKFSLISDCFLEWFVGFVEGEGSFTVCNRNKDLVFCVVQSLLDKDVLYYIQKTLGFGRVQMHSNKNNQTWAYKVTNLSDLYKIILILNGNVLLAYRQKQLQTFIEAFNEKIERKHNKKKVLTFGLKKIHLLFADFFPTLNDLWTSGFCDREGGFYLYFINHTSTYKISFQVTQKHAVNLPVLSSFIQMFKQGRIELKKKLEFYTFVITGLGNCKNAVEYFDKFPLFTSKKANSLAIFKELIQCLWNGDHRQHNGALLPQLILKAKIMNKYKNKNKEHRV</sequence>
<protein>
    <submittedName>
        <fullName evidence="2">Hypothetical LAGLIDADG homing endonuclease</fullName>
    </submittedName>
</protein>
<accession>A0A076VF47</accession>
<organism evidence="2">
    <name type="scientific">Neochloris aquatica</name>
    <dbReference type="NCBI Taxonomy" id="3099"/>
    <lineage>
        <taxon>Eukaryota</taxon>
        <taxon>Viridiplantae</taxon>
        <taxon>Chlorophyta</taxon>
        <taxon>core chlorophytes</taxon>
        <taxon>Chlorophyceae</taxon>
        <taxon>CS clade</taxon>
        <taxon>Sphaeropleales</taxon>
        <taxon>Neochloridaceae</taxon>
        <taxon>Neochloris</taxon>
    </lineage>
</organism>